<dbReference type="SUPFAM" id="SSF53474">
    <property type="entry name" value="alpha/beta-Hydrolases"/>
    <property type="match status" value="1"/>
</dbReference>
<dbReference type="InterPro" id="IPR000073">
    <property type="entry name" value="AB_hydrolase_1"/>
</dbReference>
<dbReference type="Pfam" id="PF00561">
    <property type="entry name" value="Abhydrolase_1"/>
    <property type="match status" value="1"/>
</dbReference>
<evidence type="ECO:0000259" key="1">
    <source>
        <dbReference type="Pfam" id="PF00561"/>
    </source>
</evidence>
<name>A0A561SMN3_9PSEU</name>
<dbReference type="InterPro" id="IPR050266">
    <property type="entry name" value="AB_hydrolase_sf"/>
</dbReference>
<dbReference type="Proteomes" id="UP000321261">
    <property type="component" value="Unassembled WGS sequence"/>
</dbReference>
<dbReference type="InterPro" id="IPR029058">
    <property type="entry name" value="AB_hydrolase_fold"/>
</dbReference>
<dbReference type="GO" id="GO:0016787">
    <property type="term" value="F:hydrolase activity"/>
    <property type="evidence" value="ECO:0007669"/>
    <property type="project" value="UniProtKB-KW"/>
</dbReference>
<dbReference type="PANTHER" id="PTHR43798:SF33">
    <property type="entry name" value="HYDROLASE, PUTATIVE (AFU_ORTHOLOGUE AFUA_2G14860)-RELATED"/>
    <property type="match status" value="1"/>
</dbReference>
<dbReference type="EMBL" id="VIWU01000001">
    <property type="protein sequence ID" value="TWF76125.1"/>
    <property type="molecule type" value="Genomic_DNA"/>
</dbReference>
<proteinExistence type="predicted"/>
<feature type="domain" description="AB hydrolase-1" evidence="1">
    <location>
        <begin position="48"/>
        <end position="147"/>
    </location>
</feature>
<accession>A0A561SMN3</accession>
<organism evidence="2 3">
    <name type="scientific">Pseudonocardia hierapolitana</name>
    <dbReference type="NCBI Taxonomy" id="1128676"/>
    <lineage>
        <taxon>Bacteria</taxon>
        <taxon>Bacillati</taxon>
        <taxon>Actinomycetota</taxon>
        <taxon>Actinomycetes</taxon>
        <taxon>Pseudonocardiales</taxon>
        <taxon>Pseudonocardiaceae</taxon>
        <taxon>Pseudonocardia</taxon>
    </lineage>
</organism>
<dbReference type="PANTHER" id="PTHR43798">
    <property type="entry name" value="MONOACYLGLYCEROL LIPASE"/>
    <property type="match status" value="1"/>
</dbReference>
<dbReference type="OrthoDB" id="2987348at2"/>
<evidence type="ECO:0000313" key="3">
    <source>
        <dbReference type="Proteomes" id="UP000321261"/>
    </source>
</evidence>
<keyword evidence="3" id="KW-1185">Reference proteome</keyword>
<reference evidence="2 3" key="1">
    <citation type="submission" date="2019-06" db="EMBL/GenBank/DDBJ databases">
        <title>Sequencing the genomes of 1000 actinobacteria strains.</title>
        <authorList>
            <person name="Klenk H.-P."/>
        </authorList>
    </citation>
    <scope>NUCLEOTIDE SEQUENCE [LARGE SCALE GENOMIC DNA]</scope>
    <source>
        <strain evidence="2 3">DSM 45671</strain>
    </source>
</reference>
<protein>
    <submittedName>
        <fullName evidence="2">Alpha/beta hydrolase family protein</fullName>
    </submittedName>
</protein>
<sequence>MSSAPLTPTGRAREHAVVQLLPGVRAALVDTDRIRMHVLESGPADGVPVVFVHGNLSTGRFYEHLMPRLPRYRVLAPDMRGFGRSEPAPLDATRGLADWADDLDALLRALGIDAPPHLVGWSTGAAAIARYALDRPVASLTLIGPVSPYGYGGVHADGRPCAPDFAGSGGGTANPEVVRRIAEGDASADSPASIRNVMNAFYFAPTHREPPEREDLLVDEILRTLTGPTGYPGDAEASPHWPGTAPGTSGVLNALSPKYCDWTGIVDLAPKPPVLWTHGSADLVVADGSPLEMGTVGASGAVPGWPGPDAFPAQPMVTQIREVLGRYAAAGGTVRTEVLAGSGHGPHLDAADAWLAVFTDFLSTAHIR</sequence>
<comment type="caution">
    <text evidence="2">The sequence shown here is derived from an EMBL/GenBank/DDBJ whole genome shotgun (WGS) entry which is preliminary data.</text>
</comment>
<keyword evidence="2" id="KW-0378">Hydrolase</keyword>
<dbReference type="AlphaFoldDB" id="A0A561SMN3"/>
<evidence type="ECO:0000313" key="2">
    <source>
        <dbReference type="EMBL" id="TWF76125.1"/>
    </source>
</evidence>
<dbReference type="Gene3D" id="3.40.50.1820">
    <property type="entry name" value="alpha/beta hydrolase"/>
    <property type="match status" value="1"/>
</dbReference>
<dbReference type="PRINTS" id="PR00111">
    <property type="entry name" value="ABHYDROLASE"/>
</dbReference>
<dbReference type="GO" id="GO:0016020">
    <property type="term" value="C:membrane"/>
    <property type="evidence" value="ECO:0007669"/>
    <property type="project" value="TreeGrafter"/>
</dbReference>
<gene>
    <name evidence="2" type="ORF">FHX44_112013</name>
</gene>